<evidence type="ECO:0000256" key="10">
    <source>
        <dbReference type="HAMAP-Rule" id="MF_02019"/>
    </source>
</evidence>
<dbReference type="GO" id="GO:0051301">
    <property type="term" value="P:cell division"/>
    <property type="evidence" value="ECO:0007669"/>
    <property type="project" value="UniProtKB-KW"/>
</dbReference>
<dbReference type="EC" id="6.3.2.10" evidence="10 11"/>
<accession>A0A402D314</accession>
<dbReference type="Pfam" id="PF01225">
    <property type="entry name" value="Mur_ligase"/>
    <property type="match status" value="1"/>
</dbReference>
<dbReference type="InterPro" id="IPR013221">
    <property type="entry name" value="Mur_ligase_cen"/>
</dbReference>
<feature type="domain" description="Mur ligase central" evidence="14">
    <location>
        <begin position="109"/>
        <end position="291"/>
    </location>
</feature>
<feature type="domain" description="Mur ligase N-terminal catalytic" evidence="12">
    <location>
        <begin position="27"/>
        <end position="84"/>
    </location>
</feature>
<dbReference type="PANTHER" id="PTHR43024:SF1">
    <property type="entry name" value="UDP-N-ACETYLMURAMOYL-TRIPEPTIDE--D-ALANYL-D-ALANINE LIGASE"/>
    <property type="match status" value="1"/>
</dbReference>
<dbReference type="GO" id="GO:0008360">
    <property type="term" value="P:regulation of cell shape"/>
    <property type="evidence" value="ECO:0007669"/>
    <property type="project" value="UniProtKB-KW"/>
</dbReference>
<keyword evidence="8 10" id="KW-0131">Cell cycle</keyword>
<dbReference type="RefSeq" id="WP_119323951.1">
    <property type="nucleotide sequence ID" value="NZ_AP025739.1"/>
</dbReference>
<sequence>MQLTFAEVAGALTPRATLHEAEGTRTFSGVSTDTRTLQPGDLFVALVSEKADGHAHAARAEELGAAALIVSHPIENSRLPQIIVEDTEIAYGRIARLWRDRFAIPVIAVTGSVGKTTTKEMLFAALAPLGLVLKTPASQNNETGVPKALLQLTPEHRAAIVEMGMRGVGQIDYLCRIANPTAGLITVIADNHRELLGSREAIADAKGELADYVPEGGFLVLNHDDAFFGHLKAKTKARVVSYGLEDGADIQGRDPLFENGTWRVTVGVTPVTVPSPSRHDIGNALAAYAVAVTLGIAPDDVAAALRNYAPPPMRMEVVMLASRGVTVLNDSYNAAPASVRSALETLTSHGSGRKIAFLGDMKELGDVSRAAHIGLGEAIAELGGVDALYTVGELAADIAGAARRFADSAEAAAFAAKDFEWRAGDVALVKGSRAMAMEKIASAIQNLEQNLETKPMAETTVDHG</sequence>
<dbReference type="SUPFAM" id="SSF53244">
    <property type="entry name" value="MurD-like peptide ligases, peptide-binding domain"/>
    <property type="match status" value="1"/>
</dbReference>
<evidence type="ECO:0000259" key="12">
    <source>
        <dbReference type="Pfam" id="PF01225"/>
    </source>
</evidence>
<comment type="subcellular location">
    <subcellularLocation>
        <location evidence="10 11">Cytoplasm</location>
    </subcellularLocation>
</comment>
<protein>
    <recommendedName>
        <fullName evidence="10 11">UDP-N-acetylmuramoyl-tripeptide--D-alanyl-D-alanine ligase</fullName>
        <ecNumber evidence="10 11">6.3.2.10</ecNumber>
    </recommendedName>
    <alternativeName>
        <fullName evidence="10">D-alanyl-D-alanine-adding enzyme</fullName>
    </alternativeName>
</protein>
<proteinExistence type="inferred from homology"/>
<evidence type="ECO:0000259" key="14">
    <source>
        <dbReference type="Pfam" id="PF08245"/>
    </source>
</evidence>
<keyword evidence="9 10" id="KW-0961">Cell wall biogenesis/degradation</keyword>
<keyword evidence="1 10" id="KW-0963">Cytoplasm</keyword>
<keyword evidence="6 10" id="KW-0133">Cell shape</keyword>
<evidence type="ECO:0000256" key="6">
    <source>
        <dbReference type="ARBA" id="ARBA00022960"/>
    </source>
</evidence>
<name>A0A402D314_9BACT</name>
<feature type="binding site" evidence="10">
    <location>
        <begin position="111"/>
        <end position="117"/>
    </location>
    <ligand>
        <name>ATP</name>
        <dbReference type="ChEBI" id="CHEBI:30616"/>
    </ligand>
</feature>
<evidence type="ECO:0000313" key="15">
    <source>
        <dbReference type="EMBL" id="BDI28488.1"/>
    </source>
</evidence>
<evidence type="ECO:0000256" key="1">
    <source>
        <dbReference type="ARBA" id="ARBA00022490"/>
    </source>
</evidence>
<evidence type="ECO:0000256" key="2">
    <source>
        <dbReference type="ARBA" id="ARBA00022598"/>
    </source>
</evidence>
<dbReference type="InterPro" id="IPR000713">
    <property type="entry name" value="Mur_ligase_N"/>
</dbReference>
<evidence type="ECO:0000256" key="9">
    <source>
        <dbReference type="ARBA" id="ARBA00023316"/>
    </source>
</evidence>
<dbReference type="SUPFAM" id="SSF63418">
    <property type="entry name" value="MurE/MurF N-terminal domain"/>
    <property type="match status" value="1"/>
</dbReference>
<keyword evidence="4 10" id="KW-0547">Nucleotide-binding</keyword>
<dbReference type="KEGG" id="ccot:CCAX7_005390"/>
<dbReference type="Gene3D" id="3.90.190.20">
    <property type="entry name" value="Mur ligase, C-terminal domain"/>
    <property type="match status" value="1"/>
</dbReference>
<dbReference type="OrthoDB" id="9801978at2"/>
<dbReference type="InterPro" id="IPR004101">
    <property type="entry name" value="Mur_ligase_C"/>
</dbReference>
<dbReference type="Pfam" id="PF08245">
    <property type="entry name" value="Mur_ligase_M"/>
    <property type="match status" value="1"/>
</dbReference>
<keyword evidence="7 10" id="KW-0573">Peptidoglycan synthesis</keyword>
<dbReference type="SUPFAM" id="SSF53623">
    <property type="entry name" value="MurD-like peptide ligases, catalytic domain"/>
    <property type="match status" value="1"/>
</dbReference>
<comment type="function">
    <text evidence="10 11">Involved in cell wall formation. Catalyzes the final step in the synthesis of UDP-N-acetylmuramoyl-pentapeptide, the precursor of murein.</text>
</comment>
<dbReference type="Gene3D" id="3.40.1390.10">
    <property type="entry name" value="MurE/MurF, N-terminal domain"/>
    <property type="match status" value="1"/>
</dbReference>
<dbReference type="InterPro" id="IPR035911">
    <property type="entry name" value="MurE/MurF_N"/>
</dbReference>
<dbReference type="Proteomes" id="UP000287394">
    <property type="component" value="Chromosome"/>
</dbReference>
<comment type="catalytic activity">
    <reaction evidence="10 11">
        <text>D-alanyl-D-alanine + UDP-N-acetyl-alpha-D-muramoyl-L-alanyl-gamma-D-glutamyl-meso-2,6-diaminopimelate + ATP = UDP-N-acetyl-alpha-D-muramoyl-L-alanyl-gamma-D-glutamyl-meso-2,6-diaminopimeloyl-D-alanyl-D-alanine + ADP + phosphate + H(+)</text>
        <dbReference type="Rhea" id="RHEA:28374"/>
        <dbReference type="ChEBI" id="CHEBI:15378"/>
        <dbReference type="ChEBI" id="CHEBI:30616"/>
        <dbReference type="ChEBI" id="CHEBI:43474"/>
        <dbReference type="ChEBI" id="CHEBI:57822"/>
        <dbReference type="ChEBI" id="CHEBI:61386"/>
        <dbReference type="ChEBI" id="CHEBI:83905"/>
        <dbReference type="ChEBI" id="CHEBI:456216"/>
        <dbReference type="EC" id="6.3.2.10"/>
    </reaction>
</comment>
<dbReference type="NCBIfam" id="TIGR01143">
    <property type="entry name" value="murF"/>
    <property type="match status" value="1"/>
</dbReference>
<dbReference type="InterPro" id="IPR051046">
    <property type="entry name" value="MurCDEF_CellWall_CoF430Synth"/>
</dbReference>
<comment type="pathway">
    <text evidence="10 11">Cell wall biogenesis; peptidoglycan biosynthesis.</text>
</comment>
<evidence type="ECO:0000256" key="4">
    <source>
        <dbReference type="ARBA" id="ARBA00022741"/>
    </source>
</evidence>
<dbReference type="InterPro" id="IPR036615">
    <property type="entry name" value="Mur_ligase_C_dom_sf"/>
</dbReference>
<evidence type="ECO:0000256" key="3">
    <source>
        <dbReference type="ARBA" id="ARBA00022618"/>
    </source>
</evidence>
<evidence type="ECO:0000256" key="7">
    <source>
        <dbReference type="ARBA" id="ARBA00022984"/>
    </source>
</evidence>
<dbReference type="FunCoup" id="A0A402D314">
    <property type="interactions" value="307"/>
</dbReference>
<keyword evidence="16" id="KW-1185">Reference proteome</keyword>
<dbReference type="GO" id="GO:0005737">
    <property type="term" value="C:cytoplasm"/>
    <property type="evidence" value="ECO:0007669"/>
    <property type="project" value="UniProtKB-SubCell"/>
</dbReference>
<dbReference type="Gene3D" id="3.40.1190.10">
    <property type="entry name" value="Mur-like, catalytic domain"/>
    <property type="match status" value="1"/>
</dbReference>
<dbReference type="InterPro" id="IPR005863">
    <property type="entry name" value="UDP-N-AcMur_synth"/>
</dbReference>
<dbReference type="PANTHER" id="PTHR43024">
    <property type="entry name" value="UDP-N-ACETYLMURAMOYL-TRIPEPTIDE--D-ALANYL-D-ALANINE LIGASE"/>
    <property type="match status" value="1"/>
</dbReference>
<dbReference type="GO" id="GO:0071555">
    <property type="term" value="P:cell wall organization"/>
    <property type="evidence" value="ECO:0007669"/>
    <property type="project" value="UniProtKB-KW"/>
</dbReference>
<dbReference type="InterPro" id="IPR036565">
    <property type="entry name" value="Mur-like_cat_sf"/>
</dbReference>
<evidence type="ECO:0000259" key="13">
    <source>
        <dbReference type="Pfam" id="PF02875"/>
    </source>
</evidence>
<keyword evidence="3 10" id="KW-0132">Cell division</keyword>
<evidence type="ECO:0000313" key="16">
    <source>
        <dbReference type="Proteomes" id="UP000287394"/>
    </source>
</evidence>
<keyword evidence="5 10" id="KW-0067">ATP-binding</keyword>
<gene>
    <name evidence="10 15" type="primary">murF</name>
    <name evidence="15" type="ORF">CCAX7_005390</name>
</gene>
<dbReference type="GO" id="GO:0047480">
    <property type="term" value="F:UDP-N-acetylmuramoyl-tripeptide-D-alanyl-D-alanine ligase activity"/>
    <property type="evidence" value="ECO:0007669"/>
    <property type="project" value="UniProtKB-UniRule"/>
</dbReference>
<evidence type="ECO:0000256" key="5">
    <source>
        <dbReference type="ARBA" id="ARBA00022840"/>
    </source>
</evidence>
<dbReference type="GO" id="GO:0009252">
    <property type="term" value="P:peptidoglycan biosynthetic process"/>
    <property type="evidence" value="ECO:0007669"/>
    <property type="project" value="UniProtKB-UniRule"/>
</dbReference>
<organism evidence="15 16">
    <name type="scientific">Capsulimonas corticalis</name>
    <dbReference type="NCBI Taxonomy" id="2219043"/>
    <lineage>
        <taxon>Bacteria</taxon>
        <taxon>Bacillati</taxon>
        <taxon>Armatimonadota</taxon>
        <taxon>Armatimonadia</taxon>
        <taxon>Capsulimonadales</taxon>
        <taxon>Capsulimonadaceae</taxon>
        <taxon>Capsulimonas</taxon>
    </lineage>
</organism>
<keyword evidence="2 10" id="KW-0436">Ligase</keyword>
<dbReference type="GO" id="GO:0005524">
    <property type="term" value="F:ATP binding"/>
    <property type="evidence" value="ECO:0007669"/>
    <property type="project" value="UniProtKB-UniRule"/>
</dbReference>
<comment type="similarity">
    <text evidence="10">Belongs to the MurCDEF family. MurF subfamily.</text>
</comment>
<evidence type="ECO:0000256" key="8">
    <source>
        <dbReference type="ARBA" id="ARBA00023306"/>
    </source>
</evidence>
<dbReference type="HAMAP" id="MF_02019">
    <property type="entry name" value="MurF"/>
    <property type="match status" value="1"/>
</dbReference>
<dbReference type="AlphaFoldDB" id="A0A402D314"/>
<feature type="domain" description="Mur ligase C-terminal" evidence="13">
    <location>
        <begin position="313"/>
        <end position="433"/>
    </location>
</feature>
<dbReference type="EMBL" id="AP025739">
    <property type="protein sequence ID" value="BDI28488.1"/>
    <property type="molecule type" value="Genomic_DNA"/>
</dbReference>
<evidence type="ECO:0000256" key="11">
    <source>
        <dbReference type="RuleBase" id="RU004136"/>
    </source>
</evidence>
<reference evidence="15 16" key="1">
    <citation type="journal article" date="2019" name="Int. J. Syst. Evol. Microbiol.">
        <title>Capsulimonas corticalis gen. nov., sp. nov., an aerobic capsulated bacterium, of a novel bacterial order, Capsulimonadales ord. nov., of the class Armatimonadia of the phylum Armatimonadetes.</title>
        <authorList>
            <person name="Li J."/>
            <person name="Kudo C."/>
            <person name="Tonouchi A."/>
        </authorList>
    </citation>
    <scope>NUCLEOTIDE SEQUENCE [LARGE SCALE GENOMIC DNA]</scope>
    <source>
        <strain evidence="15 16">AX-7</strain>
    </source>
</reference>
<dbReference type="Pfam" id="PF02875">
    <property type="entry name" value="Mur_ligase_C"/>
    <property type="match status" value="1"/>
</dbReference>